<keyword evidence="3" id="KW-1185">Reference proteome</keyword>
<sequence length="90" mass="10378">MSVHKMQDKATKQNTVLEPEQVIANPIYCAPKAIGELFGFSRSTTSRLLNEYKENDRGVKDMYLSLSSTLVVIKIEKFEQWLKLKNGEWL</sequence>
<dbReference type="EMBL" id="FMPI01000017">
    <property type="protein sequence ID" value="SCT27349.1"/>
    <property type="molecule type" value="Genomic_DNA"/>
</dbReference>
<dbReference type="Proteomes" id="UP000095412">
    <property type="component" value="Unassembled WGS sequence"/>
</dbReference>
<reference evidence="1 3" key="2">
    <citation type="submission" date="2016-09" db="EMBL/GenBank/DDBJ databases">
        <authorList>
            <consortium name="Pathogen Informatics"/>
            <person name="Sun Q."/>
            <person name="Inoue M."/>
        </authorList>
    </citation>
    <scope>NUCLEOTIDE SEQUENCE [LARGE SCALE GENOMIC DNA]</scope>
    <source>
        <strain evidence="1 3">82C</strain>
    </source>
</reference>
<name>A0A1D4PWK5_9STAP</name>
<gene>
    <name evidence="2" type="ORF">SAMEA2297795_02305</name>
    <name evidence="1" type="ORF">SAMEA2297796_02062</name>
</gene>
<proteinExistence type="predicted"/>
<evidence type="ECO:0000313" key="3">
    <source>
        <dbReference type="Proteomes" id="UP000095412"/>
    </source>
</evidence>
<reference evidence="2 4" key="1">
    <citation type="submission" date="2016-09" db="EMBL/GenBank/DDBJ databases">
        <authorList>
            <consortium name="Pathogen Informatics"/>
        </authorList>
    </citation>
    <scope>NUCLEOTIDE SEQUENCE [LARGE SCALE GENOMIC DNA]</scope>
    <source>
        <strain evidence="2 4">82B</strain>
    </source>
</reference>
<dbReference type="AlphaFoldDB" id="A0A1D4PWK5"/>
<dbReference type="RefSeq" id="WP_069996229.1">
    <property type="nucleotide sequence ID" value="NZ_FMPG01000013.1"/>
</dbReference>
<dbReference type="EMBL" id="FMPG01000013">
    <property type="protein sequence ID" value="SCT34588.1"/>
    <property type="molecule type" value="Genomic_DNA"/>
</dbReference>
<evidence type="ECO:0000313" key="2">
    <source>
        <dbReference type="EMBL" id="SCT34588.1"/>
    </source>
</evidence>
<organism evidence="2 4">
    <name type="scientific">Staphylococcus caeli</name>
    <dbReference type="NCBI Taxonomy" id="2201815"/>
    <lineage>
        <taxon>Bacteria</taxon>
        <taxon>Bacillati</taxon>
        <taxon>Bacillota</taxon>
        <taxon>Bacilli</taxon>
        <taxon>Bacillales</taxon>
        <taxon>Staphylococcaceae</taxon>
        <taxon>Staphylococcus</taxon>
    </lineage>
</organism>
<protein>
    <submittedName>
        <fullName evidence="2">Pathogenicity island protein</fullName>
    </submittedName>
</protein>
<evidence type="ECO:0000313" key="4">
    <source>
        <dbReference type="Proteomes" id="UP000095768"/>
    </source>
</evidence>
<evidence type="ECO:0000313" key="1">
    <source>
        <dbReference type="EMBL" id="SCT27349.1"/>
    </source>
</evidence>
<dbReference type="Proteomes" id="UP000095768">
    <property type="component" value="Unassembled WGS sequence"/>
</dbReference>
<accession>A0A1D4PWK5</accession>